<keyword evidence="2" id="KW-1185">Reference proteome</keyword>
<dbReference type="Gene3D" id="3.40.50.300">
    <property type="entry name" value="P-loop containing nucleotide triphosphate hydrolases"/>
    <property type="match status" value="1"/>
</dbReference>
<name>A0A5B8SA24_9SPHN</name>
<organism evidence="1 2">
    <name type="scientific">Novosphingobium ginsenosidimutans</name>
    <dbReference type="NCBI Taxonomy" id="1176536"/>
    <lineage>
        <taxon>Bacteria</taxon>
        <taxon>Pseudomonadati</taxon>
        <taxon>Pseudomonadota</taxon>
        <taxon>Alphaproteobacteria</taxon>
        <taxon>Sphingomonadales</taxon>
        <taxon>Sphingomonadaceae</taxon>
        <taxon>Novosphingobium</taxon>
    </lineage>
</organism>
<dbReference type="SUPFAM" id="SSF52540">
    <property type="entry name" value="P-loop containing nucleoside triphosphate hydrolases"/>
    <property type="match status" value="1"/>
</dbReference>
<dbReference type="PANTHER" id="PTHR37816">
    <property type="entry name" value="YALI0E33011P"/>
    <property type="match status" value="1"/>
</dbReference>
<dbReference type="EMBL" id="CP042345">
    <property type="protein sequence ID" value="QEA17135.1"/>
    <property type="molecule type" value="Genomic_DNA"/>
</dbReference>
<accession>A0A5B8SA24</accession>
<evidence type="ECO:0008006" key="3">
    <source>
        <dbReference type="Google" id="ProtNLM"/>
    </source>
</evidence>
<dbReference type="InterPro" id="IPR052922">
    <property type="entry name" value="Cytidylate_Kinase-2"/>
</dbReference>
<protein>
    <recommendedName>
        <fullName evidence="3">AAA family ATPase</fullName>
    </recommendedName>
</protein>
<dbReference type="AlphaFoldDB" id="A0A5B8SA24"/>
<dbReference type="RefSeq" id="WP_147091214.1">
    <property type="nucleotide sequence ID" value="NZ_BAABJD010000002.1"/>
</dbReference>
<gene>
    <name evidence="1" type="ORF">FRF71_13885</name>
</gene>
<dbReference type="KEGG" id="ngf:FRF71_13885"/>
<dbReference type="Proteomes" id="UP000321172">
    <property type="component" value="Chromosome"/>
</dbReference>
<dbReference type="InterPro" id="IPR027417">
    <property type="entry name" value="P-loop_NTPase"/>
</dbReference>
<evidence type="ECO:0000313" key="2">
    <source>
        <dbReference type="Proteomes" id="UP000321172"/>
    </source>
</evidence>
<reference evidence="1 2" key="1">
    <citation type="journal article" date="2013" name="J. Microbiol. Biotechnol.">
        <title>Novosphingobium ginsenosidimutans sp. nov., with the ability to convert ginsenoside.</title>
        <authorList>
            <person name="Kim J.K."/>
            <person name="He D."/>
            <person name="Liu Q.M."/>
            <person name="Park H.Y."/>
            <person name="Jung M.S."/>
            <person name="Yoon M.H."/>
            <person name="Kim S.C."/>
            <person name="Im W.T."/>
        </authorList>
    </citation>
    <scope>NUCLEOTIDE SEQUENCE [LARGE SCALE GENOMIC DNA]</scope>
    <source>
        <strain evidence="1 2">FW-6</strain>
    </source>
</reference>
<proteinExistence type="predicted"/>
<evidence type="ECO:0000313" key="1">
    <source>
        <dbReference type="EMBL" id="QEA17135.1"/>
    </source>
</evidence>
<dbReference type="OrthoDB" id="7210594at2"/>
<dbReference type="PANTHER" id="PTHR37816:SF3">
    <property type="entry name" value="MODULATES DNA TOPOLOGY"/>
    <property type="match status" value="1"/>
</dbReference>
<sequence length="166" mass="19157">MQRVLVIGSPGAGKSTLSHALAARTGLPLHHLDKLFWLPGWVERDRGKGRAELAEVLASERWIIDGNYGSTLPMRLARADTVVWLDYPTWLCLGRVFKRWWQYRGRARPDMTEGCPENLNLEFLLYVLNFRRAWQHRNAAALQQFNGQVLRFENSRLAAEWLGQLT</sequence>